<feature type="region of interest" description="Disordered" evidence="1">
    <location>
        <begin position="1"/>
        <end position="94"/>
    </location>
</feature>
<feature type="region of interest" description="Disordered" evidence="1">
    <location>
        <begin position="554"/>
        <end position="631"/>
    </location>
</feature>
<feature type="compositionally biased region" description="Low complexity" evidence="1">
    <location>
        <begin position="607"/>
        <end position="621"/>
    </location>
</feature>
<feature type="region of interest" description="Disordered" evidence="1">
    <location>
        <begin position="270"/>
        <end position="323"/>
    </location>
</feature>
<feature type="compositionally biased region" description="Polar residues" evidence="1">
    <location>
        <begin position="131"/>
        <end position="143"/>
    </location>
</feature>
<feature type="compositionally biased region" description="Pro residues" evidence="1">
    <location>
        <begin position="22"/>
        <end position="36"/>
    </location>
</feature>
<evidence type="ECO:0000313" key="2">
    <source>
        <dbReference type="EMBL" id="EDW45123.1"/>
    </source>
</evidence>
<gene>
    <name evidence="2" type="primary">Dsec\GM10329</name>
    <name evidence="2" type="ORF">Dsec_GM10329</name>
</gene>
<dbReference type="AlphaFoldDB" id="B4ICM7"/>
<feature type="compositionally biased region" description="Basic residues" evidence="1">
    <location>
        <begin position="622"/>
        <end position="631"/>
    </location>
</feature>
<feature type="compositionally biased region" description="Acidic residues" evidence="1">
    <location>
        <begin position="392"/>
        <end position="407"/>
    </location>
</feature>
<organism evidence="3">
    <name type="scientific">Drosophila sechellia</name>
    <name type="common">Fruit fly</name>
    <dbReference type="NCBI Taxonomy" id="7238"/>
    <lineage>
        <taxon>Eukaryota</taxon>
        <taxon>Metazoa</taxon>
        <taxon>Ecdysozoa</taxon>
        <taxon>Arthropoda</taxon>
        <taxon>Hexapoda</taxon>
        <taxon>Insecta</taxon>
        <taxon>Pterygota</taxon>
        <taxon>Neoptera</taxon>
        <taxon>Endopterygota</taxon>
        <taxon>Diptera</taxon>
        <taxon>Brachycera</taxon>
        <taxon>Muscomorpha</taxon>
        <taxon>Ephydroidea</taxon>
        <taxon>Drosophilidae</taxon>
        <taxon>Drosophila</taxon>
        <taxon>Sophophora</taxon>
    </lineage>
</organism>
<proteinExistence type="predicted"/>
<accession>B4ICM7</accession>
<feature type="region of interest" description="Disordered" evidence="1">
    <location>
        <begin position="114"/>
        <end position="145"/>
    </location>
</feature>
<feature type="region of interest" description="Disordered" evidence="1">
    <location>
        <begin position="385"/>
        <end position="410"/>
    </location>
</feature>
<keyword evidence="3" id="KW-1185">Reference proteome</keyword>
<evidence type="ECO:0000256" key="1">
    <source>
        <dbReference type="SAM" id="MobiDB-lite"/>
    </source>
</evidence>
<dbReference type="Proteomes" id="UP000001292">
    <property type="component" value="Unassembled WGS sequence"/>
</dbReference>
<feature type="compositionally biased region" description="Acidic residues" evidence="1">
    <location>
        <begin position="285"/>
        <end position="318"/>
    </location>
</feature>
<dbReference type="STRING" id="7238.B4ICM7"/>
<dbReference type="HOGENOM" id="CLU_361417_0_0_1"/>
<reference evidence="2 3" key="1">
    <citation type="journal article" date="2007" name="Nature">
        <title>Evolution of genes and genomes on the Drosophila phylogeny.</title>
        <authorList>
            <consortium name="Drosophila 12 Genomes Consortium"/>
            <person name="Clark A.G."/>
            <person name="Eisen M.B."/>
            <person name="Smith D.R."/>
            <person name="Bergman C.M."/>
            <person name="Oliver B."/>
            <person name="Markow T.A."/>
            <person name="Kaufman T.C."/>
            <person name="Kellis M."/>
            <person name="Gelbart W."/>
            <person name="Iyer V.N."/>
            <person name="Pollard D.A."/>
            <person name="Sackton T.B."/>
            <person name="Larracuente A.M."/>
            <person name="Singh N.D."/>
            <person name="Abad J.P."/>
            <person name="Abt D.N."/>
            <person name="Adryan B."/>
            <person name="Aguade M."/>
            <person name="Akashi H."/>
            <person name="Anderson W.W."/>
            <person name="Aquadro C.F."/>
            <person name="Ardell D.H."/>
            <person name="Arguello R."/>
            <person name="Artieri C.G."/>
            <person name="Barbash D.A."/>
            <person name="Barker D."/>
            <person name="Barsanti P."/>
            <person name="Batterham P."/>
            <person name="Batzoglou S."/>
            <person name="Begun D."/>
            <person name="Bhutkar A."/>
            <person name="Blanco E."/>
            <person name="Bosak S.A."/>
            <person name="Bradley R.K."/>
            <person name="Brand A.D."/>
            <person name="Brent M.R."/>
            <person name="Brooks A.N."/>
            <person name="Brown R.H."/>
            <person name="Butlin R.K."/>
            <person name="Caggese C."/>
            <person name="Calvi B.R."/>
            <person name="Bernardo de Carvalho A."/>
            <person name="Caspi A."/>
            <person name="Castrezana S."/>
            <person name="Celniker S.E."/>
            <person name="Chang J.L."/>
            <person name="Chapple C."/>
            <person name="Chatterji S."/>
            <person name="Chinwalla A."/>
            <person name="Civetta A."/>
            <person name="Clifton S.W."/>
            <person name="Comeron J.M."/>
            <person name="Costello J.C."/>
            <person name="Coyne J.A."/>
            <person name="Daub J."/>
            <person name="David R.G."/>
            <person name="Delcher A.L."/>
            <person name="Delehaunty K."/>
            <person name="Do C.B."/>
            <person name="Ebling H."/>
            <person name="Edwards K."/>
            <person name="Eickbush T."/>
            <person name="Evans J.D."/>
            <person name="Filipski A."/>
            <person name="Findeiss S."/>
            <person name="Freyhult E."/>
            <person name="Fulton L."/>
            <person name="Fulton R."/>
            <person name="Garcia A.C."/>
            <person name="Gardiner A."/>
            <person name="Garfield D.A."/>
            <person name="Garvin B.E."/>
            <person name="Gibson G."/>
            <person name="Gilbert D."/>
            <person name="Gnerre S."/>
            <person name="Godfrey J."/>
            <person name="Good R."/>
            <person name="Gotea V."/>
            <person name="Gravely B."/>
            <person name="Greenberg A.J."/>
            <person name="Griffiths-Jones S."/>
            <person name="Gross S."/>
            <person name="Guigo R."/>
            <person name="Gustafson E.A."/>
            <person name="Haerty W."/>
            <person name="Hahn M.W."/>
            <person name="Halligan D.L."/>
            <person name="Halpern A.L."/>
            <person name="Halter G.M."/>
            <person name="Han M.V."/>
            <person name="Heger A."/>
            <person name="Hillier L."/>
            <person name="Hinrichs A.S."/>
            <person name="Holmes I."/>
            <person name="Hoskins R.A."/>
            <person name="Hubisz M.J."/>
            <person name="Hultmark D."/>
            <person name="Huntley M.A."/>
            <person name="Jaffe D.B."/>
            <person name="Jagadeeshan S."/>
            <person name="Jeck W.R."/>
            <person name="Johnson J."/>
            <person name="Jones C.D."/>
            <person name="Jordan W.C."/>
            <person name="Karpen G.H."/>
            <person name="Kataoka E."/>
            <person name="Keightley P.D."/>
            <person name="Kheradpour P."/>
            <person name="Kirkness E.F."/>
            <person name="Koerich L.B."/>
            <person name="Kristiansen K."/>
            <person name="Kudrna D."/>
            <person name="Kulathinal R.J."/>
            <person name="Kumar S."/>
            <person name="Kwok R."/>
            <person name="Lander E."/>
            <person name="Langley C.H."/>
            <person name="Lapoint R."/>
            <person name="Lazzaro B.P."/>
            <person name="Lee S.J."/>
            <person name="Levesque L."/>
            <person name="Li R."/>
            <person name="Lin C.F."/>
            <person name="Lin M.F."/>
            <person name="Lindblad-Toh K."/>
            <person name="Llopart A."/>
            <person name="Long M."/>
            <person name="Low L."/>
            <person name="Lozovsky E."/>
            <person name="Lu J."/>
            <person name="Luo M."/>
            <person name="Machado C.A."/>
            <person name="Makalowski W."/>
            <person name="Marzo M."/>
            <person name="Matsuda M."/>
            <person name="Matzkin L."/>
            <person name="McAllister B."/>
            <person name="McBride C.S."/>
            <person name="McKernan B."/>
            <person name="McKernan K."/>
            <person name="Mendez-Lago M."/>
            <person name="Minx P."/>
            <person name="Mollenhauer M.U."/>
            <person name="Montooth K."/>
            <person name="Mount S.M."/>
            <person name="Mu X."/>
            <person name="Myers E."/>
            <person name="Negre B."/>
            <person name="Newfeld S."/>
            <person name="Nielsen R."/>
            <person name="Noor M.A."/>
            <person name="O'Grady P."/>
            <person name="Pachter L."/>
            <person name="Papaceit M."/>
            <person name="Parisi M.J."/>
            <person name="Parisi M."/>
            <person name="Parts L."/>
            <person name="Pedersen J.S."/>
            <person name="Pesole G."/>
            <person name="Phillippy A.M."/>
            <person name="Ponting C.P."/>
            <person name="Pop M."/>
            <person name="Porcelli D."/>
            <person name="Powell J.R."/>
            <person name="Prohaska S."/>
            <person name="Pruitt K."/>
            <person name="Puig M."/>
            <person name="Quesneville H."/>
            <person name="Ram K.R."/>
            <person name="Rand D."/>
            <person name="Rasmussen M.D."/>
            <person name="Reed L.K."/>
            <person name="Reenan R."/>
            <person name="Reily A."/>
            <person name="Remington K.A."/>
            <person name="Rieger T.T."/>
            <person name="Ritchie M.G."/>
            <person name="Robin C."/>
            <person name="Rogers Y.H."/>
            <person name="Rohde C."/>
            <person name="Rozas J."/>
            <person name="Rubenfield M.J."/>
            <person name="Ruiz A."/>
            <person name="Russo S."/>
            <person name="Salzberg S.L."/>
            <person name="Sanchez-Gracia A."/>
            <person name="Saranga D.J."/>
            <person name="Sato H."/>
            <person name="Schaeffer S.W."/>
            <person name="Schatz M.C."/>
            <person name="Schlenke T."/>
            <person name="Schwartz R."/>
            <person name="Segarra C."/>
            <person name="Singh R.S."/>
            <person name="Sirot L."/>
            <person name="Sirota M."/>
            <person name="Sisneros N.B."/>
            <person name="Smith C.D."/>
            <person name="Smith T.F."/>
            <person name="Spieth J."/>
            <person name="Stage D.E."/>
            <person name="Stark A."/>
            <person name="Stephan W."/>
            <person name="Strausberg R.L."/>
            <person name="Strempel S."/>
            <person name="Sturgill D."/>
            <person name="Sutton G."/>
            <person name="Sutton G.G."/>
            <person name="Tao W."/>
            <person name="Teichmann S."/>
            <person name="Tobari Y.N."/>
            <person name="Tomimura Y."/>
            <person name="Tsolas J.M."/>
            <person name="Valente V.L."/>
            <person name="Venter E."/>
            <person name="Venter J.C."/>
            <person name="Vicario S."/>
            <person name="Vieira F.G."/>
            <person name="Vilella A.J."/>
            <person name="Villasante A."/>
            <person name="Walenz B."/>
            <person name="Wang J."/>
            <person name="Wasserman M."/>
            <person name="Watts T."/>
            <person name="Wilson D."/>
            <person name="Wilson R.K."/>
            <person name="Wing R.A."/>
            <person name="Wolfner M.F."/>
            <person name="Wong A."/>
            <person name="Wong G.K."/>
            <person name="Wu C.I."/>
            <person name="Wu G."/>
            <person name="Yamamoto D."/>
            <person name="Yang H.P."/>
            <person name="Yang S.P."/>
            <person name="Yorke J.A."/>
            <person name="Yoshida K."/>
            <person name="Zdobnov E."/>
            <person name="Zhang P."/>
            <person name="Zhang Y."/>
            <person name="Zimin A.V."/>
            <person name="Baldwin J."/>
            <person name="Abdouelleil A."/>
            <person name="Abdulkadir J."/>
            <person name="Abebe A."/>
            <person name="Abera B."/>
            <person name="Abreu J."/>
            <person name="Acer S.C."/>
            <person name="Aftuck L."/>
            <person name="Alexander A."/>
            <person name="An P."/>
            <person name="Anderson E."/>
            <person name="Anderson S."/>
            <person name="Arachi H."/>
            <person name="Azer M."/>
            <person name="Bachantsang P."/>
            <person name="Barry A."/>
            <person name="Bayul T."/>
            <person name="Berlin A."/>
            <person name="Bessette D."/>
            <person name="Bloom T."/>
            <person name="Blye J."/>
            <person name="Boguslavskiy L."/>
            <person name="Bonnet C."/>
            <person name="Boukhgalter B."/>
            <person name="Bourzgui I."/>
            <person name="Brown A."/>
            <person name="Cahill P."/>
            <person name="Channer S."/>
            <person name="Cheshatsang Y."/>
            <person name="Chuda L."/>
            <person name="Citroen M."/>
            <person name="Collymore A."/>
            <person name="Cooke P."/>
            <person name="Costello M."/>
            <person name="D'Aco K."/>
            <person name="Daza R."/>
            <person name="De Haan G."/>
            <person name="DeGray S."/>
            <person name="DeMaso C."/>
            <person name="Dhargay N."/>
            <person name="Dooley K."/>
            <person name="Dooley E."/>
            <person name="Doricent M."/>
            <person name="Dorje P."/>
            <person name="Dorjee K."/>
            <person name="Dupes A."/>
            <person name="Elong R."/>
            <person name="Falk J."/>
            <person name="Farina A."/>
            <person name="Faro S."/>
            <person name="Ferguson D."/>
            <person name="Fisher S."/>
            <person name="Foley C.D."/>
            <person name="Franke A."/>
            <person name="Friedrich D."/>
            <person name="Gadbois L."/>
            <person name="Gearin G."/>
            <person name="Gearin C.R."/>
            <person name="Giannoukos G."/>
            <person name="Goode T."/>
            <person name="Graham J."/>
            <person name="Grandbois E."/>
            <person name="Grewal S."/>
            <person name="Gyaltsen K."/>
            <person name="Hafez N."/>
            <person name="Hagos B."/>
            <person name="Hall J."/>
            <person name="Henson C."/>
            <person name="Hollinger A."/>
            <person name="Honan T."/>
            <person name="Huard M.D."/>
            <person name="Hughes L."/>
            <person name="Hurhula B."/>
            <person name="Husby M.E."/>
            <person name="Kamat A."/>
            <person name="Kanga B."/>
            <person name="Kashin S."/>
            <person name="Khazanovich D."/>
            <person name="Kisner P."/>
            <person name="Lance K."/>
            <person name="Lara M."/>
            <person name="Lee W."/>
            <person name="Lennon N."/>
            <person name="Letendre F."/>
            <person name="LeVine R."/>
            <person name="Lipovsky A."/>
            <person name="Liu X."/>
            <person name="Liu J."/>
            <person name="Liu S."/>
            <person name="Lokyitsang T."/>
            <person name="Lokyitsang Y."/>
            <person name="Lubonja R."/>
            <person name="Lui A."/>
            <person name="MacDonald P."/>
            <person name="Magnisalis V."/>
            <person name="Maru K."/>
            <person name="Matthews C."/>
            <person name="McCusker W."/>
            <person name="McDonough S."/>
            <person name="Mehta T."/>
            <person name="Meldrim J."/>
            <person name="Meneus L."/>
            <person name="Mihai O."/>
            <person name="Mihalev A."/>
            <person name="Mihova T."/>
            <person name="Mittelman R."/>
            <person name="Mlenga V."/>
            <person name="Montmayeur A."/>
            <person name="Mulrain L."/>
            <person name="Navidi A."/>
            <person name="Naylor J."/>
            <person name="Negash T."/>
            <person name="Nguyen T."/>
            <person name="Nguyen N."/>
            <person name="Nicol R."/>
            <person name="Norbu C."/>
            <person name="Norbu N."/>
            <person name="Novod N."/>
            <person name="O'Neill B."/>
            <person name="Osman S."/>
            <person name="Markiewicz E."/>
            <person name="Oyono O.L."/>
            <person name="Patti C."/>
            <person name="Phunkhang P."/>
            <person name="Pierre F."/>
            <person name="Priest M."/>
            <person name="Raghuraman S."/>
            <person name="Rege F."/>
            <person name="Reyes R."/>
            <person name="Rise C."/>
            <person name="Rogov P."/>
            <person name="Ross K."/>
            <person name="Ryan E."/>
            <person name="Settipalli S."/>
            <person name="Shea T."/>
            <person name="Sherpa N."/>
            <person name="Shi L."/>
            <person name="Shih D."/>
            <person name="Sparrow T."/>
            <person name="Spaulding J."/>
            <person name="Stalker J."/>
            <person name="Stange-Thomann N."/>
            <person name="Stavropoulos S."/>
            <person name="Stone C."/>
            <person name="Strader C."/>
            <person name="Tesfaye S."/>
            <person name="Thomson T."/>
            <person name="Thoulutsang Y."/>
            <person name="Thoulutsang D."/>
            <person name="Topham K."/>
            <person name="Topping I."/>
            <person name="Tsamla T."/>
            <person name="Vassiliev H."/>
            <person name="Vo A."/>
            <person name="Wangchuk T."/>
            <person name="Wangdi T."/>
            <person name="Weiand M."/>
            <person name="Wilkinson J."/>
            <person name="Wilson A."/>
            <person name="Yadav S."/>
            <person name="Young G."/>
            <person name="Yu Q."/>
            <person name="Zembek L."/>
            <person name="Zhong D."/>
            <person name="Zimmer A."/>
            <person name="Zwirko Z."/>
            <person name="Jaffe D.B."/>
            <person name="Alvarez P."/>
            <person name="Brockman W."/>
            <person name="Butler J."/>
            <person name="Chin C."/>
            <person name="Gnerre S."/>
            <person name="Grabherr M."/>
            <person name="Kleber M."/>
            <person name="Mauceli E."/>
            <person name="MacCallum I."/>
        </authorList>
    </citation>
    <scope>NUCLEOTIDE SEQUENCE [LARGE SCALE GENOMIC DNA]</scope>
    <source>
        <strain evidence="3">Rob3c / Tucson 14021-0248.25</strain>
    </source>
</reference>
<dbReference type="EMBL" id="CH480828">
    <property type="protein sequence ID" value="EDW45123.1"/>
    <property type="molecule type" value="Genomic_DNA"/>
</dbReference>
<feature type="compositionally biased region" description="Low complexity" evidence="1">
    <location>
        <begin position="583"/>
        <end position="599"/>
    </location>
</feature>
<sequence>MPHAPSKIPKQKLKEKQIEWTPPTPTALDPPKPSLLPKPKVKHCSSVLSSSRCSSSNNTQQSLPEEPSIPEEEYHQQPEPDSPSASGGSRIPVRTLKAERRALALAARQSGLSVEEYLKRLETQDDKESPASPTTPTGKSRSMINAEKRASWRAARLRSLEQGAVEAQDVIKNMRKMTDDLITHESRASEAQPKIVFPKIAIKSSDGPVIVREREKILDEKIVRRTEEVACPITGRPQLRTVEYIEKIIETEVETCKERIISLELQVPEAEDEGRLDDTQPPLELEADDFQDDEDDEDDHDDDDDEDDYEDEDEEEDTASIVTVQANNEKLFLRHDSDTYGAHQAHADVPSPTLAQGDTIVEVLNPVIGCDGSARTIHPMISRLSTRWESSDSSDEDSDDSEEEDNSPEQLNVTYVQGAQVIENLNTLATGGKLKKSQTYTLITQAVEPKEEDTKLEEDPSAEEPCGADTLAKLQAEQRALAEISKQLRKSVEDLLSADGETVVETQRTYTLPAPSDSSSVVTVTEVVKKQKKKKSETGEELFNRLLSAAESERQIFDRQQGETITTTTTTTEAVSSEDNEPSTSVVTTTRTVSNIVTSGIPRPETSKQNNRNSNSSNNNRNKNKRKGKKK</sequence>
<dbReference type="PhylomeDB" id="B4ICM7"/>
<evidence type="ECO:0000313" key="3">
    <source>
        <dbReference type="Proteomes" id="UP000001292"/>
    </source>
</evidence>
<name>B4ICM7_DROSE</name>
<protein>
    <submittedName>
        <fullName evidence="2">GM10329</fullName>
    </submittedName>
</protein>
<dbReference type="OMA" id="HHEPEDS"/>
<feature type="compositionally biased region" description="Low complexity" evidence="1">
    <location>
        <begin position="45"/>
        <end position="56"/>
    </location>
</feature>
<feature type="compositionally biased region" description="Basic and acidic residues" evidence="1">
    <location>
        <begin position="116"/>
        <end position="129"/>
    </location>
</feature>